<dbReference type="InterPro" id="IPR052833">
    <property type="entry name" value="Telomeric_DNA-bd_trans-reg"/>
</dbReference>
<protein>
    <submittedName>
        <fullName evidence="4">Uncharacterized protein</fullName>
    </submittedName>
</protein>
<dbReference type="InterPro" id="IPR001005">
    <property type="entry name" value="SANT/Myb"/>
</dbReference>
<feature type="compositionally biased region" description="Basic and acidic residues" evidence="1">
    <location>
        <begin position="524"/>
        <end position="536"/>
    </location>
</feature>
<comment type="caution">
    <text evidence="4">The sequence shown here is derived from an EMBL/GenBank/DDBJ whole genome shotgun (WGS) entry which is preliminary data.</text>
</comment>
<gene>
    <name evidence="4" type="ORF">ARAM_001900</name>
</gene>
<keyword evidence="5" id="KW-1185">Reference proteome</keyword>
<dbReference type="GO" id="GO:0010833">
    <property type="term" value="P:telomere maintenance via telomere lengthening"/>
    <property type="evidence" value="ECO:0007669"/>
    <property type="project" value="TreeGrafter"/>
</dbReference>
<dbReference type="GO" id="GO:0003691">
    <property type="term" value="F:double-stranded telomeric DNA binding"/>
    <property type="evidence" value="ECO:0007669"/>
    <property type="project" value="TreeGrafter"/>
</dbReference>
<dbReference type="PROSITE" id="PS51294">
    <property type="entry name" value="HTH_MYB"/>
    <property type="match status" value="1"/>
</dbReference>
<dbReference type="InterPro" id="IPR009057">
    <property type="entry name" value="Homeodomain-like_sf"/>
</dbReference>
<evidence type="ECO:0000313" key="5">
    <source>
        <dbReference type="Proteomes" id="UP000034291"/>
    </source>
</evidence>
<feature type="compositionally biased region" description="Basic residues" evidence="1">
    <location>
        <begin position="578"/>
        <end position="592"/>
    </location>
</feature>
<feature type="compositionally biased region" description="Low complexity" evidence="1">
    <location>
        <begin position="611"/>
        <end position="622"/>
    </location>
</feature>
<accession>A0A0F8X4K6</accession>
<feature type="domain" description="HTH myb-type" evidence="3">
    <location>
        <begin position="748"/>
        <end position="814"/>
    </location>
</feature>
<feature type="compositionally biased region" description="Polar residues" evidence="1">
    <location>
        <begin position="50"/>
        <end position="62"/>
    </location>
</feature>
<dbReference type="EMBL" id="JZBS01002491">
    <property type="protein sequence ID" value="KKK18492.1"/>
    <property type="molecule type" value="Genomic_DNA"/>
</dbReference>
<feature type="compositionally biased region" description="Acidic residues" evidence="1">
    <location>
        <begin position="425"/>
        <end position="438"/>
    </location>
</feature>
<dbReference type="Pfam" id="PF00249">
    <property type="entry name" value="Myb_DNA-binding"/>
    <property type="match status" value="1"/>
</dbReference>
<evidence type="ECO:0000313" key="4">
    <source>
        <dbReference type="EMBL" id="KKK18492.1"/>
    </source>
</evidence>
<dbReference type="SMART" id="SM00717">
    <property type="entry name" value="SANT"/>
    <property type="match status" value="1"/>
</dbReference>
<evidence type="ECO:0000259" key="3">
    <source>
        <dbReference type="PROSITE" id="PS51294"/>
    </source>
</evidence>
<dbReference type="OrthoDB" id="5398572at2759"/>
<sequence>MAHSRSRLGQKNLLASPAVPSPSRRRVTRSQSRELDQAPKLSKNHHTAPSHPSNGRNKWGQNKGLSTVVEESPFRSPHKPGVRYGNAVIPESPEDVVNISGTTILPSEPDNDLDPEMMLEVLPDLERAGRNLLDFLAPSTANPVNIVNKAKQLGDPRNTQSRRLRRLITNLDEEVKFYGNETYLDAERLGIIFFSALAGRRGGVQKDWSPNPVVHMANCARFAAEILLANVGTNSPKRAIANVEALFPKPFMDDLVEDDEAKAAGDSSLEKDTFDLALEIRTQALIIQLEDHQDDPQFDAKNAVRTAFFVGTSRTAALRGFNLPIFGGESGALPAQYRDIAQDRFNEILLSERGDGSFDVEELKGAYRWPRFVLRAAQWIRKRTAEISNDLENHMSAQDVHDAFFTSKHPSFTSTVGGSEGEPSTVEEAEEEPNESEVGEPAVSESAERPQDSRPSPRDREKGRRLSKPSFLNALSIQRIAQRQERLRSATETSDSRRHSDIGLASQQAPEQSSSSRRQTLPARPDRPPQADEPREIPASPEDSPTLLHGEDEFTIGVDTHLAIGNEGTQLEKSHSPPVRRTRTPPQRHRPSRALSQDVWHSIKMGSFREASSSPSRIAPPAFIDRQHNAERVSPISQDVEAQSAVGRVEARVSRKRAREVSEESEGDEEEEFSNYTGQADIDRRRAEKPRPVGNKRQRVEEPEPEQEQEQVSDDDDLDESIQASPRRRQPGWVPSRQASRDYLHSVNSSSSHQRWSPAEDKRLLRLIEELGCGWARIARQNEALPLKTGEARIEGRNQVQLKDRARNLKIKFLRESIPLPRNFDKVTMKAKDYDMLEKRGIDVPRP</sequence>
<feature type="domain" description="Myb-like" evidence="2">
    <location>
        <begin position="748"/>
        <end position="810"/>
    </location>
</feature>
<evidence type="ECO:0000259" key="2">
    <source>
        <dbReference type="PROSITE" id="PS50090"/>
    </source>
</evidence>
<dbReference type="InterPro" id="IPR017930">
    <property type="entry name" value="Myb_dom"/>
</dbReference>
<dbReference type="SUPFAM" id="SSF46689">
    <property type="entry name" value="Homeodomain-like"/>
    <property type="match status" value="1"/>
</dbReference>
<dbReference type="PROSITE" id="PS50090">
    <property type="entry name" value="MYB_LIKE"/>
    <property type="match status" value="1"/>
</dbReference>
<feature type="compositionally biased region" description="Polar residues" evidence="1">
    <location>
        <begin position="746"/>
        <end position="755"/>
    </location>
</feature>
<proteinExistence type="predicted"/>
<name>A0A0F8X4K6_9EURO</name>
<feature type="region of interest" description="Disordered" evidence="1">
    <location>
        <begin position="411"/>
        <end position="759"/>
    </location>
</feature>
<organism evidence="4 5">
    <name type="scientific">Aspergillus rambellii</name>
    <dbReference type="NCBI Taxonomy" id="308745"/>
    <lineage>
        <taxon>Eukaryota</taxon>
        <taxon>Fungi</taxon>
        <taxon>Dikarya</taxon>
        <taxon>Ascomycota</taxon>
        <taxon>Pezizomycotina</taxon>
        <taxon>Eurotiomycetes</taxon>
        <taxon>Eurotiomycetidae</taxon>
        <taxon>Eurotiales</taxon>
        <taxon>Aspergillaceae</taxon>
        <taxon>Aspergillus</taxon>
        <taxon>Aspergillus subgen. Nidulantes</taxon>
    </lineage>
</organism>
<feature type="compositionally biased region" description="Basic and acidic residues" evidence="1">
    <location>
        <begin position="446"/>
        <end position="464"/>
    </location>
</feature>
<feature type="compositionally biased region" description="Basic and acidic residues" evidence="1">
    <location>
        <begin position="681"/>
        <end position="691"/>
    </location>
</feature>
<feature type="compositionally biased region" description="Acidic residues" evidence="1">
    <location>
        <begin position="663"/>
        <end position="673"/>
    </location>
</feature>
<dbReference type="PANTHER" id="PTHR47807:SF1">
    <property type="entry name" value="PROTEIN TBF1"/>
    <property type="match status" value="1"/>
</dbReference>
<reference evidence="4 5" key="1">
    <citation type="submission" date="2015-02" db="EMBL/GenBank/DDBJ databases">
        <title>Draft Genome Sequences of Two Closely-Related Aflatoxigenic Aspergillus Species Obtained from the Cote d'Ivoire.</title>
        <authorList>
            <person name="Moore G.G."/>
            <person name="Beltz S.B."/>
            <person name="Mack B.M."/>
        </authorList>
    </citation>
    <scope>NUCLEOTIDE SEQUENCE [LARGE SCALE GENOMIC DNA]</scope>
    <source>
        <strain evidence="4 5">SRRC1468</strain>
    </source>
</reference>
<dbReference type="STRING" id="308745.A0A0F8X4K6"/>
<feature type="compositionally biased region" description="Basic and acidic residues" evidence="1">
    <location>
        <begin position="482"/>
        <end position="501"/>
    </location>
</feature>
<dbReference type="AlphaFoldDB" id="A0A0F8X4K6"/>
<dbReference type="Proteomes" id="UP000034291">
    <property type="component" value="Unassembled WGS sequence"/>
</dbReference>
<evidence type="ECO:0000256" key="1">
    <source>
        <dbReference type="SAM" id="MobiDB-lite"/>
    </source>
</evidence>
<dbReference type="Gene3D" id="1.10.10.60">
    <property type="entry name" value="Homeodomain-like"/>
    <property type="match status" value="1"/>
</dbReference>
<feature type="region of interest" description="Disordered" evidence="1">
    <location>
        <begin position="1"/>
        <end position="62"/>
    </location>
</feature>
<feature type="compositionally biased region" description="Low complexity" evidence="1">
    <location>
        <begin position="505"/>
        <end position="519"/>
    </location>
</feature>
<feature type="compositionally biased region" description="Acidic residues" evidence="1">
    <location>
        <begin position="703"/>
        <end position="720"/>
    </location>
</feature>
<dbReference type="PANTHER" id="PTHR47807">
    <property type="entry name" value="PROTEIN TBF1"/>
    <property type="match status" value="1"/>
</dbReference>
<dbReference type="CDD" id="cd00167">
    <property type="entry name" value="SANT"/>
    <property type="match status" value="1"/>
</dbReference>